<comment type="caution">
    <text evidence="2">The sequence shown here is derived from an EMBL/GenBank/DDBJ whole genome shotgun (WGS) entry which is preliminary data.</text>
</comment>
<feature type="region of interest" description="Disordered" evidence="1">
    <location>
        <begin position="159"/>
        <end position="180"/>
    </location>
</feature>
<dbReference type="Proteomes" id="UP000829196">
    <property type="component" value="Unassembled WGS sequence"/>
</dbReference>
<dbReference type="SMR" id="A0A8T3CC19"/>
<protein>
    <submittedName>
        <fullName evidence="2">Uncharacterized protein</fullName>
    </submittedName>
</protein>
<organism evidence="2 3">
    <name type="scientific">Dendrobium nobile</name>
    <name type="common">Orchid</name>
    <dbReference type="NCBI Taxonomy" id="94219"/>
    <lineage>
        <taxon>Eukaryota</taxon>
        <taxon>Viridiplantae</taxon>
        <taxon>Streptophyta</taxon>
        <taxon>Embryophyta</taxon>
        <taxon>Tracheophyta</taxon>
        <taxon>Spermatophyta</taxon>
        <taxon>Magnoliopsida</taxon>
        <taxon>Liliopsida</taxon>
        <taxon>Asparagales</taxon>
        <taxon>Orchidaceae</taxon>
        <taxon>Epidendroideae</taxon>
        <taxon>Malaxideae</taxon>
        <taxon>Dendrobiinae</taxon>
        <taxon>Dendrobium</taxon>
    </lineage>
</organism>
<gene>
    <name evidence="2" type="ORF">KFK09_000615</name>
</gene>
<feature type="compositionally biased region" description="Basic and acidic residues" evidence="1">
    <location>
        <begin position="404"/>
        <end position="416"/>
    </location>
</feature>
<accession>A0A8T3CC19</accession>
<feature type="region of interest" description="Disordered" evidence="1">
    <location>
        <begin position="394"/>
        <end position="431"/>
    </location>
</feature>
<dbReference type="InterPro" id="IPR004252">
    <property type="entry name" value="Probable_transposase_24"/>
</dbReference>
<dbReference type="AlphaFoldDB" id="A0A8T3CC19"/>
<evidence type="ECO:0000313" key="3">
    <source>
        <dbReference type="Proteomes" id="UP000829196"/>
    </source>
</evidence>
<reference evidence="2" key="1">
    <citation type="journal article" date="2022" name="Front. Genet.">
        <title>Chromosome-Scale Assembly of the Dendrobium nobile Genome Provides Insights Into the Molecular Mechanism of the Biosynthesis of the Medicinal Active Ingredient of Dendrobium.</title>
        <authorList>
            <person name="Xu Q."/>
            <person name="Niu S.-C."/>
            <person name="Li K.-L."/>
            <person name="Zheng P.-J."/>
            <person name="Zhang X.-J."/>
            <person name="Jia Y."/>
            <person name="Liu Y."/>
            <person name="Niu Y.-X."/>
            <person name="Yu L.-H."/>
            <person name="Chen D.-F."/>
            <person name="Zhang G.-Q."/>
        </authorList>
    </citation>
    <scope>NUCLEOTIDE SEQUENCE</scope>
    <source>
        <tissue evidence="2">Leaf</tissue>
    </source>
</reference>
<proteinExistence type="predicted"/>
<evidence type="ECO:0000256" key="1">
    <source>
        <dbReference type="SAM" id="MobiDB-lite"/>
    </source>
</evidence>
<keyword evidence="3" id="KW-1185">Reference proteome</keyword>
<name>A0A8T3CC19_DENNO</name>
<dbReference type="EMBL" id="JAGYWB010000001">
    <property type="protein sequence ID" value="KAI0531065.1"/>
    <property type="molecule type" value="Genomic_DNA"/>
</dbReference>
<feature type="compositionally biased region" description="Acidic residues" evidence="1">
    <location>
        <begin position="422"/>
        <end position="431"/>
    </location>
</feature>
<sequence>MSAGKSAGRSPKIQTQSPLAVILFVNLSHLTSLARRLPSSFFARRGLTSPTVTGLHRRRSPDFAEHLPLSWSRTAEHPSTDRRHLLEDIPWCMIFVDDILLVDKTREGVEVMDVITRHLLQDVPWCMLFVDDILLVDKTREGVEVMDVITRHLPLPTPGASSSQFYSPDPRFPSPDPGQSTPFYPYYTPPPYAGAPPTYPFPPYAPPYYPPPLHQPATAGPSTTATAEQEIDGRMLIAPEGDTFYSSKQPTHKIRDIIWSRFDAPYVSWKKVPKEVREMWFREFEKEMLGREPTPVELHSRTHKRQEDQQLIDERARKAHEEYTRLRETHAASGEGSSGGSVEYSEYRIWSQAVGEMQHGRVYDLAELEQVRKSQADWQAQLQAQVQAQLQAQVQTSTEQHNQLLDEMRKMREQLSGKDVAPPEEESTESE</sequence>
<dbReference type="Pfam" id="PF03004">
    <property type="entry name" value="Transposase_24"/>
    <property type="match status" value="1"/>
</dbReference>
<evidence type="ECO:0000313" key="2">
    <source>
        <dbReference type="EMBL" id="KAI0531065.1"/>
    </source>
</evidence>